<keyword evidence="6 11" id="KW-0547">Nucleotide-binding</keyword>
<evidence type="ECO:0000313" key="15">
    <source>
        <dbReference type="Proteomes" id="UP000256856"/>
    </source>
</evidence>
<feature type="region of interest" description="Ribokinase" evidence="11">
    <location>
        <begin position="1"/>
        <end position="317"/>
    </location>
</feature>
<dbReference type="InterPro" id="IPR011611">
    <property type="entry name" value="PfkB_dom"/>
</dbReference>
<dbReference type="InterPro" id="IPR029056">
    <property type="entry name" value="Ribokinase-like"/>
</dbReference>
<evidence type="ECO:0000256" key="6">
    <source>
        <dbReference type="ARBA" id="ARBA00022741"/>
    </source>
</evidence>
<comment type="similarity">
    <text evidence="11">In the C-terminal section; belongs to the cytidylyltransferase family.</text>
</comment>
<dbReference type="InterPro" id="IPR023030">
    <property type="entry name" value="Bifunc_HldE"/>
</dbReference>
<dbReference type="GO" id="GO:0097171">
    <property type="term" value="P:ADP-L-glycero-beta-D-manno-heptose biosynthetic process"/>
    <property type="evidence" value="ECO:0007669"/>
    <property type="project" value="UniProtKB-UniPathway"/>
</dbReference>
<reference evidence="14 15" key="1">
    <citation type="submission" date="2018-03" db="EMBL/GenBank/DDBJ databases">
        <title>A parallel universe: an anciently diverged bacterial symbiosis in a Hawaiian planthopper (Hemiptera: Cixiidae) reveals rearranged nutritional responsibilities.</title>
        <authorList>
            <person name="Bennett G."/>
            <person name="Mao M."/>
        </authorList>
    </citation>
    <scope>NUCLEOTIDE SEQUENCE [LARGE SCALE GENOMIC DNA]</scope>
    <source>
        <strain evidence="14 15">OLIH</strain>
    </source>
</reference>
<dbReference type="Proteomes" id="UP000256856">
    <property type="component" value="Chromosome"/>
</dbReference>
<dbReference type="InterPro" id="IPR002173">
    <property type="entry name" value="Carboh/pur_kinase_PfkB_CS"/>
</dbReference>
<dbReference type="EC" id="2.7.7.70" evidence="11"/>
<evidence type="ECO:0000256" key="11">
    <source>
        <dbReference type="HAMAP-Rule" id="MF_01603"/>
    </source>
</evidence>
<dbReference type="EC" id="2.7.1.167" evidence="11"/>
<dbReference type="NCBIfam" id="TIGR02198">
    <property type="entry name" value="rfaE_dom_I"/>
    <property type="match status" value="1"/>
</dbReference>
<evidence type="ECO:0000313" key="14">
    <source>
        <dbReference type="EMBL" id="AXN02206.1"/>
    </source>
</evidence>
<evidence type="ECO:0000256" key="8">
    <source>
        <dbReference type="ARBA" id="ARBA00022840"/>
    </source>
</evidence>
<dbReference type="GO" id="GO:0033786">
    <property type="term" value="F:heptose-1-phosphate adenylyltransferase activity"/>
    <property type="evidence" value="ECO:0007669"/>
    <property type="project" value="UniProtKB-UniRule"/>
</dbReference>
<dbReference type="InterPro" id="IPR014729">
    <property type="entry name" value="Rossmann-like_a/b/a_fold"/>
</dbReference>
<evidence type="ECO:0000256" key="3">
    <source>
        <dbReference type="ARBA" id="ARBA00004713"/>
    </source>
</evidence>
<evidence type="ECO:0000256" key="1">
    <source>
        <dbReference type="ARBA" id="ARBA00002319"/>
    </source>
</evidence>
<accession>A0A346DZQ1</accession>
<proteinExistence type="inferred from homology"/>
<dbReference type="Gene3D" id="3.40.1190.20">
    <property type="match status" value="1"/>
</dbReference>
<evidence type="ECO:0000256" key="10">
    <source>
        <dbReference type="ARBA" id="ARBA00023277"/>
    </source>
</evidence>
<comment type="pathway">
    <text evidence="11">Nucleotide-sugar biosynthesis; ADP-L-glycero-beta-D-manno-heptose biosynthesis; ADP-L-glycero-beta-D-manno-heptose from D-glycero-beta-D-manno-heptose 7-phosphate: step 1/4.</text>
</comment>
<dbReference type="Gene3D" id="3.40.50.620">
    <property type="entry name" value="HUPs"/>
    <property type="match status" value="1"/>
</dbReference>
<dbReference type="HAMAP" id="MF_01603">
    <property type="entry name" value="HldE"/>
    <property type="match status" value="1"/>
</dbReference>
<dbReference type="EMBL" id="CP028374">
    <property type="protein sequence ID" value="AXN02206.1"/>
    <property type="molecule type" value="Genomic_DNA"/>
</dbReference>
<evidence type="ECO:0000259" key="12">
    <source>
        <dbReference type="Pfam" id="PF00294"/>
    </source>
</evidence>
<keyword evidence="7 11" id="KW-0418">Kinase</keyword>
<feature type="domain" description="Carbohydrate kinase PfkB" evidence="12">
    <location>
        <begin position="14"/>
        <end position="303"/>
    </location>
</feature>
<dbReference type="PANTHER" id="PTHR46969:SF1">
    <property type="entry name" value="BIFUNCTIONAL PROTEIN HLDE"/>
    <property type="match status" value="1"/>
</dbReference>
<comment type="pathway">
    <text evidence="11">Nucleotide-sugar biosynthesis; ADP-L-glycero-beta-D-manno-heptose biosynthesis; ADP-L-glycero-beta-D-manno-heptose from D-glycero-beta-D-manno-heptose 7-phosphate: step 3/4.</text>
</comment>
<comment type="function">
    <text evidence="2 11">Catalyzes the ADP transfer from ATP to D-glycero-beta-D-manno-heptose 1-phosphate, yielding ADP-D-glycero-beta-D-manno-heptose.</text>
</comment>
<dbReference type="InterPro" id="IPR004821">
    <property type="entry name" value="Cyt_trans-like"/>
</dbReference>
<feature type="active site" evidence="11">
    <location>
        <position position="265"/>
    </location>
</feature>
<dbReference type="PANTHER" id="PTHR46969">
    <property type="entry name" value="BIFUNCTIONAL PROTEIN HLDE"/>
    <property type="match status" value="1"/>
</dbReference>
<comment type="similarity">
    <text evidence="11">In the N-terminal section; belongs to the carbohydrate kinase PfkB family.</text>
</comment>
<dbReference type="FunFam" id="3.40.1190.20:FF:000002">
    <property type="entry name" value="Bifunctional protein HldE"/>
    <property type="match status" value="1"/>
</dbReference>
<dbReference type="GO" id="GO:0016773">
    <property type="term" value="F:phosphotransferase activity, alcohol group as acceptor"/>
    <property type="evidence" value="ECO:0007669"/>
    <property type="project" value="InterPro"/>
</dbReference>
<dbReference type="CDD" id="cd01172">
    <property type="entry name" value="RfaE_like"/>
    <property type="match status" value="1"/>
</dbReference>
<dbReference type="SUPFAM" id="SSF53613">
    <property type="entry name" value="Ribokinase-like"/>
    <property type="match status" value="1"/>
</dbReference>
<comment type="subunit">
    <text evidence="11">Homodimer.</text>
</comment>
<dbReference type="GO" id="GO:0009244">
    <property type="term" value="P:lipopolysaccharide core region biosynthetic process"/>
    <property type="evidence" value="ECO:0007669"/>
    <property type="project" value="UniProtKB-UniPathway"/>
</dbReference>
<organism evidence="14 15">
    <name type="scientific">Candidatus Purcelliella pentastirinorum</name>
    <dbReference type="NCBI Taxonomy" id="472834"/>
    <lineage>
        <taxon>Bacteria</taxon>
        <taxon>Pseudomonadati</taxon>
        <taxon>Pseudomonadota</taxon>
        <taxon>Gammaproteobacteria</taxon>
        <taxon>Enterobacterales</taxon>
        <taxon>Enterobacteriaceae</taxon>
        <taxon>Candidatus Purcelliella</taxon>
    </lineage>
</organism>
<dbReference type="UniPathway" id="UPA00958"/>
<protein>
    <recommendedName>
        <fullName evidence="11">Bifunctional protein HldE</fullName>
    </recommendedName>
    <domain>
        <recommendedName>
            <fullName evidence="11">D-beta-D-heptose 7-phosphate kinase</fullName>
            <ecNumber evidence="11">2.7.1.167</ecNumber>
        </recommendedName>
        <alternativeName>
            <fullName evidence="11">D-beta-D-heptose 7-phosphotransferase</fullName>
        </alternativeName>
        <alternativeName>
            <fullName evidence="11">D-glycero-beta-D-manno-heptose-7-phosphate kinase</fullName>
        </alternativeName>
    </domain>
    <domain>
        <recommendedName>
            <fullName evidence="11">D-beta-D-heptose 1-phosphate adenylyltransferase</fullName>
            <ecNumber evidence="11">2.7.7.70</ecNumber>
        </recommendedName>
        <alternativeName>
            <fullName evidence="11">D-glycero-beta-D-manno-heptose 1-phosphate adenylyltransferase</fullName>
        </alternativeName>
    </domain>
</protein>
<feature type="binding site" evidence="11">
    <location>
        <begin position="196"/>
        <end position="199"/>
    </location>
    <ligand>
        <name>ATP</name>
        <dbReference type="ChEBI" id="CHEBI:30616"/>
    </ligand>
</feature>
<dbReference type="GO" id="GO:0005524">
    <property type="term" value="F:ATP binding"/>
    <property type="evidence" value="ECO:0007669"/>
    <property type="project" value="UniProtKB-UniRule"/>
</dbReference>
<feature type="domain" description="Cytidyltransferase-like" evidence="13">
    <location>
        <begin position="346"/>
        <end position="435"/>
    </location>
</feature>
<name>A0A346DZQ1_9ENTR</name>
<dbReference type="GO" id="GO:0005829">
    <property type="term" value="C:cytosol"/>
    <property type="evidence" value="ECO:0007669"/>
    <property type="project" value="TreeGrafter"/>
</dbReference>
<comment type="function">
    <text evidence="1 11">Catalyzes the phosphorylation of D-glycero-D-manno-heptose 7-phosphate at the C-1 position to selectively form D-glycero-beta-D-manno-heptose-1,7-bisphosphate.</text>
</comment>
<sequence length="469" mass="52491">MMESIFLNFNSVNVLVVGDVMLDRYCYGIVNSVANDAPVPILNVKDIKDIPGGAANVAMNVNSLGAKVRLIGLIGDDEHGQILKRLLNDAKISYNFITLKSFSTITKFRILSQDQQLIRLDFESELNNNINNLIFDYVIKFLSCYDVLIISDYGKGTLVDIDIIVNAAKKKNIPVLIDPKGSDFIRYKGATVLTPNIIEFESVVGKCVDDAQIFTKGIKLLNDLDLYGLLITRSEHGMTLLRNGKNPLNFSSTADKVYDVTGAGDTVIAVLATSFASGYSLERSCYLSNLAAGIIVGKFRTSSINLLELLNNVMSGIDNNFNIVDINYLKYLVNLSRKQKEKIVMIYGVFNVLHVNHINFIIKASSIGDRLIVAVNNGYSINKLSNKDSLIQTLKDRMFLLSSLKYIDWIVSFKDNNLNFIIKEILPDFLIKYDNFSENEFIADEQILSYGIKILNFNIKQNIITNYSV</sequence>
<dbReference type="AlphaFoldDB" id="A0A346DZQ1"/>
<evidence type="ECO:0000256" key="2">
    <source>
        <dbReference type="ARBA" id="ARBA00003753"/>
    </source>
</evidence>
<keyword evidence="5 11" id="KW-0548">Nucleotidyltransferase</keyword>
<comment type="pathway">
    <text evidence="3">Bacterial outer membrane biogenesis; LPS core biosynthesis.</text>
</comment>
<evidence type="ECO:0000256" key="5">
    <source>
        <dbReference type="ARBA" id="ARBA00022695"/>
    </source>
</evidence>
<comment type="catalytic activity">
    <reaction evidence="11">
        <text>D-glycero-beta-D-manno-heptose 7-phosphate + ATP = D-glycero-beta-D-manno-heptose 1,7-bisphosphate + ADP + H(+)</text>
        <dbReference type="Rhea" id="RHEA:27473"/>
        <dbReference type="ChEBI" id="CHEBI:15378"/>
        <dbReference type="ChEBI" id="CHEBI:30616"/>
        <dbReference type="ChEBI" id="CHEBI:60204"/>
        <dbReference type="ChEBI" id="CHEBI:60208"/>
        <dbReference type="ChEBI" id="CHEBI:456216"/>
        <dbReference type="EC" id="2.7.1.167"/>
    </reaction>
</comment>
<dbReference type="NCBIfam" id="NF008454">
    <property type="entry name" value="PRK11316.1"/>
    <property type="match status" value="1"/>
</dbReference>
<dbReference type="NCBIfam" id="TIGR00125">
    <property type="entry name" value="cyt_tran_rel"/>
    <property type="match status" value="1"/>
</dbReference>
<dbReference type="GO" id="GO:0033785">
    <property type="term" value="F:heptose 7-phosphate kinase activity"/>
    <property type="evidence" value="ECO:0007669"/>
    <property type="project" value="UniProtKB-UniRule"/>
</dbReference>
<evidence type="ECO:0000259" key="13">
    <source>
        <dbReference type="Pfam" id="PF01467"/>
    </source>
</evidence>
<feature type="region of interest" description="Cytidylyltransferase" evidence="11">
    <location>
        <begin position="345"/>
        <end position="469"/>
    </location>
</feature>
<dbReference type="Pfam" id="PF00294">
    <property type="entry name" value="PfkB"/>
    <property type="match status" value="1"/>
</dbReference>
<keyword evidence="10 11" id="KW-0119">Carbohydrate metabolism</keyword>
<gene>
    <name evidence="11" type="primary">hldE</name>
    <name evidence="14" type="ORF">C9I82_239</name>
</gene>
<keyword evidence="9 11" id="KW-0511">Multifunctional enzyme</keyword>
<comment type="catalytic activity">
    <reaction evidence="11">
        <text>D-glycero-beta-D-manno-heptose 1-phosphate + ATP + H(+) = ADP-D-glycero-beta-D-manno-heptose + diphosphate</text>
        <dbReference type="Rhea" id="RHEA:27465"/>
        <dbReference type="ChEBI" id="CHEBI:15378"/>
        <dbReference type="ChEBI" id="CHEBI:30616"/>
        <dbReference type="ChEBI" id="CHEBI:33019"/>
        <dbReference type="ChEBI" id="CHEBI:59967"/>
        <dbReference type="ChEBI" id="CHEBI:61593"/>
        <dbReference type="EC" id="2.7.7.70"/>
    </reaction>
</comment>
<dbReference type="Pfam" id="PF01467">
    <property type="entry name" value="CTP_transf_like"/>
    <property type="match status" value="1"/>
</dbReference>
<keyword evidence="8 11" id="KW-0067">ATP-binding</keyword>
<evidence type="ECO:0000256" key="7">
    <source>
        <dbReference type="ARBA" id="ARBA00022777"/>
    </source>
</evidence>
<evidence type="ECO:0000256" key="4">
    <source>
        <dbReference type="ARBA" id="ARBA00022679"/>
    </source>
</evidence>
<dbReference type="KEGG" id="ppet:C9I82_239"/>
<keyword evidence="15" id="KW-1185">Reference proteome</keyword>
<evidence type="ECO:0000256" key="9">
    <source>
        <dbReference type="ARBA" id="ARBA00023268"/>
    </source>
</evidence>
<dbReference type="UniPathway" id="UPA00356">
    <property type="reaction ID" value="UER00437"/>
</dbReference>
<dbReference type="InterPro" id="IPR011913">
    <property type="entry name" value="RfaE_dom_I"/>
</dbReference>
<dbReference type="SUPFAM" id="SSF52374">
    <property type="entry name" value="Nucleotidylyl transferase"/>
    <property type="match status" value="1"/>
</dbReference>
<dbReference type="PROSITE" id="PS00583">
    <property type="entry name" value="PFKB_KINASES_1"/>
    <property type="match status" value="1"/>
</dbReference>
<keyword evidence="4 11" id="KW-0808">Transferase</keyword>